<dbReference type="Gene3D" id="1.10.486.10">
    <property type="entry name" value="PCRA, domain 4"/>
    <property type="match status" value="1"/>
</dbReference>
<feature type="region of interest" description="Disordered" evidence="11">
    <location>
        <begin position="1"/>
        <end position="21"/>
    </location>
</feature>
<evidence type="ECO:0000256" key="4">
    <source>
        <dbReference type="ARBA" id="ARBA00022806"/>
    </source>
</evidence>
<proteinExistence type="inferred from homology"/>
<keyword evidence="4 10" id="KW-0347">Helicase</keyword>
<keyword evidence="15" id="KW-1185">Reference proteome</keyword>
<dbReference type="SUPFAM" id="SSF52540">
    <property type="entry name" value="P-loop containing nucleoside triphosphate hydrolases"/>
    <property type="match status" value="1"/>
</dbReference>
<evidence type="ECO:0000256" key="11">
    <source>
        <dbReference type="SAM" id="MobiDB-lite"/>
    </source>
</evidence>
<feature type="domain" description="UvrD-like helicase ATP-binding" evidence="12">
    <location>
        <begin position="137"/>
        <end position="451"/>
    </location>
</feature>
<dbReference type="GO" id="GO:0016787">
    <property type="term" value="F:hydrolase activity"/>
    <property type="evidence" value="ECO:0007669"/>
    <property type="project" value="UniProtKB-UniRule"/>
</dbReference>
<feature type="binding site" evidence="10">
    <location>
        <begin position="158"/>
        <end position="165"/>
    </location>
    <ligand>
        <name>ATP</name>
        <dbReference type="ChEBI" id="CHEBI:30616"/>
    </ligand>
</feature>
<gene>
    <name evidence="14" type="ORF">PROFUN_16781</name>
</gene>
<evidence type="ECO:0000256" key="3">
    <source>
        <dbReference type="ARBA" id="ARBA00022801"/>
    </source>
</evidence>
<feature type="region of interest" description="Disordered" evidence="11">
    <location>
        <begin position="269"/>
        <end position="305"/>
    </location>
</feature>
<dbReference type="InParanoid" id="A0A2P6MPL1"/>
<dbReference type="GO" id="GO:0043138">
    <property type="term" value="F:3'-5' DNA helicase activity"/>
    <property type="evidence" value="ECO:0007669"/>
    <property type="project" value="UniProtKB-EC"/>
</dbReference>
<organism evidence="14 15">
    <name type="scientific">Planoprotostelium fungivorum</name>
    <dbReference type="NCBI Taxonomy" id="1890364"/>
    <lineage>
        <taxon>Eukaryota</taxon>
        <taxon>Amoebozoa</taxon>
        <taxon>Evosea</taxon>
        <taxon>Variosea</taxon>
        <taxon>Cavosteliida</taxon>
        <taxon>Cavosteliaceae</taxon>
        <taxon>Planoprotostelium</taxon>
    </lineage>
</organism>
<comment type="similarity">
    <text evidence="1">Belongs to the helicase family. UvrD subfamily.</text>
</comment>
<evidence type="ECO:0000313" key="15">
    <source>
        <dbReference type="Proteomes" id="UP000241769"/>
    </source>
</evidence>
<accession>A0A2P6MPL1</accession>
<comment type="caution">
    <text evidence="14">The sequence shown here is derived from an EMBL/GenBank/DDBJ whole genome shotgun (WGS) entry which is preliminary data.</text>
</comment>
<dbReference type="CDD" id="cd17932">
    <property type="entry name" value="DEXQc_UvrD"/>
    <property type="match status" value="1"/>
</dbReference>
<feature type="non-terminal residue" evidence="14">
    <location>
        <position position="742"/>
    </location>
</feature>
<dbReference type="PANTHER" id="PTHR11070">
    <property type="entry name" value="UVRD / RECB / PCRA DNA HELICASE FAMILY MEMBER"/>
    <property type="match status" value="1"/>
</dbReference>
<feature type="compositionally biased region" description="Basic and acidic residues" evidence="11">
    <location>
        <begin position="294"/>
        <end position="305"/>
    </location>
</feature>
<evidence type="ECO:0000256" key="7">
    <source>
        <dbReference type="ARBA" id="ARBA00034617"/>
    </source>
</evidence>
<dbReference type="Gene3D" id="3.40.50.300">
    <property type="entry name" value="P-loop containing nucleotide triphosphate hydrolases"/>
    <property type="match status" value="2"/>
</dbReference>
<evidence type="ECO:0000259" key="13">
    <source>
        <dbReference type="PROSITE" id="PS51217"/>
    </source>
</evidence>
<evidence type="ECO:0000313" key="14">
    <source>
        <dbReference type="EMBL" id="PRP73631.1"/>
    </source>
</evidence>
<dbReference type="InterPro" id="IPR014017">
    <property type="entry name" value="DNA_helicase_UvrD-like_C"/>
</dbReference>
<dbReference type="Proteomes" id="UP000241769">
    <property type="component" value="Unassembled WGS sequence"/>
</dbReference>
<protein>
    <recommendedName>
        <fullName evidence="8">DNA 3'-5' helicase</fullName>
        <ecNumber evidence="8">5.6.2.4</ecNumber>
    </recommendedName>
</protein>
<name>A0A2P6MPL1_9EUKA</name>
<dbReference type="EMBL" id="MDYQ01000590">
    <property type="protein sequence ID" value="PRP73631.1"/>
    <property type="molecule type" value="Genomic_DNA"/>
</dbReference>
<evidence type="ECO:0000259" key="12">
    <source>
        <dbReference type="PROSITE" id="PS51198"/>
    </source>
</evidence>
<dbReference type="Pfam" id="PF00580">
    <property type="entry name" value="UvrD-helicase"/>
    <property type="match status" value="1"/>
</dbReference>
<dbReference type="OrthoDB" id="1470711at2759"/>
<dbReference type="AlphaFoldDB" id="A0A2P6MPL1"/>
<evidence type="ECO:0000256" key="8">
    <source>
        <dbReference type="ARBA" id="ARBA00034808"/>
    </source>
</evidence>
<dbReference type="PROSITE" id="PS51217">
    <property type="entry name" value="UVRD_HELICASE_CTER"/>
    <property type="match status" value="1"/>
</dbReference>
<evidence type="ECO:0000256" key="6">
    <source>
        <dbReference type="ARBA" id="ARBA00023235"/>
    </source>
</evidence>
<dbReference type="InterPro" id="IPR014016">
    <property type="entry name" value="UvrD-like_ATP-bd"/>
</dbReference>
<comment type="catalytic activity">
    <reaction evidence="7">
        <text>Couples ATP hydrolysis with the unwinding of duplex DNA by translocating in the 3'-5' direction.</text>
        <dbReference type="EC" id="5.6.2.4"/>
    </reaction>
</comment>
<keyword evidence="5 10" id="KW-0067">ATP-binding</keyword>
<evidence type="ECO:0000256" key="1">
    <source>
        <dbReference type="ARBA" id="ARBA00009922"/>
    </source>
</evidence>
<dbReference type="InterPro" id="IPR013986">
    <property type="entry name" value="DExx_box_DNA_helicase_dom_sf"/>
</dbReference>
<feature type="domain" description="UvrD-like helicase C-terminal" evidence="13">
    <location>
        <begin position="456"/>
        <end position="742"/>
    </location>
</feature>
<dbReference type="GO" id="GO:0005524">
    <property type="term" value="F:ATP binding"/>
    <property type="evidence" value="ECO:0007669"/>
    <property type="project" value="UniProtKB-UniRule"/>
</dbReference>
<dbReference type="Pfam" id="PF13361">
    <property type="entry name" value="UvrD_C"/>
    <property type="match status" value="1"/>
</dbReference>
<dbReference type="STRING" id="1890364.A0A2P6MPL1"/>
<keyword evidence="3 10" id="KW-0378">Hydrolase</keyword>
<keyword evidence="6" id="KW-0413">Isomerase</keyword>
<dbReference type="PROSITE" id="PS51198">
    <property type="entry name" value="UVRD_HELICASE_ATP_BIND"/>
    <property type="match status" value="1"/>
</dbReference>
<evidence type="ECO:0000256" key="9">
    <source>
        <dbReference type="ARBA" id="ARBA00048988"/>
    </source>
</evidence>
<evidence type="ECO:0000256" key="2">
    <source>
        <dbReference type="ARBA" id="ARBA00022741"/>
    </source>
</evidence>
<reference evidence="14 15" key="1">
    <citation type="journal article" date="2018" name="Genome Biol. Evol.">
        <title>Multiple Roots of Fruiting Body Formation in Amoebozoa.</title>
        <authorList>
            <person name="Hillmann F."/>
            <person name="Forbes G."/>
            <person name="Novohradska S."/>
            <person name="Ferling I."/>
            <person name="Riege K."/>
            <person name="Groth M."/>
            <person name="Westermann M."/>
            <person name="Marz M."/>
            <person name="Spaller T."/>
            <person name="Winckler T."/>
            <person name="Schaap P."/>
            <person name="Glockner G."/>
        </authorList>
    </citation>
    <scope>NUCLEOTIDE SEQUENCE [LARGE SCALE GENOMIC DNA]</scope>
    <source>
        <strain evidence="14 15">Jena</strain>
    </source>
</reference>
<feature type="region of interest" description="Disordered" evidence="11">
    <location>
        <begin position="42"/>
        <end position="142"/>
    </location>
</feature>
<dbReference type="EC" id="5.6.2.4" evidence="8"/>
<dbReference type="InterPro" id="IPR027417">
    <property type="entry name" value="P-loop_NTPase"/>
</dbReference>
<evidence type="ECO:0000256" key="10">
    <source>
        <dbReference type="PROSITE-ProRule" id="PRU00560"/>
    </source>
</evidence>
<evidence type="ECO:0000256" key="5">
    <source>
        <dbReference type="ARBA" id="ARBA00022840"/>
    </source>
</evidence>
<dbReference type="Gene3D" id="1.10.10.160">
    <property type="match status" value="1"/>
</dbReference>
<sequence>MPLRLSQGSIGFKAPRTVEKTKPAGPTIQLILPPAVVNASNNENVENVGQRSRPLDLTSNDKRPLKKMKQQLLAPLPEVATTPAATIPPPPSNKKSKRKKPRTSQEKEATTMEQSWFKQNHMESRDEEDLQASNDNSSDPDQKAAIEYTTDKPLMILAGPGSGKTSTLTLRVKHMLEHNVAPNSIIIFTLTNRAAASMRQRLQQMIDPSISIGVTVSTFHAFCLTVLRDSELLRPETSILQDDDQLMIVKEAYKRYHAQRALEVLTDQNKMQQTKRRKIQSPSNDFTRASDMYAEEKQKDEKKREKKKINEILDLIRLAQVYRRGPGSQFSPHELECFVYEEYERYKANTSSVDFSDMLNLTLTAMEERRDIVENYSHRFKYVLVDEYQDTNTVQLGILQILASHGRITVVGDINQSIYGWRGAASGNWEQFLSHFKDCETVSLKTNYRSTKSIVHSCNRLLNVVREGQSLGSDSNCNTPNVMGEVVSLSGCYNKFMEAGYVASEFSLRFPQLLNRTDTIDLMLKDTEKFPGLRLSDFAVLYRNNSISWAFQRSLMEKQLHFRVAGGNDALNVSINRIMTSYLRIMSNGSDNLSLLKIMNVPPRGLGDKATVTLQDQINIAMGKRRENNRVSAVEMILSWRTKPIGLNGGQFKNLRDLAEKLKRWNRTMGNVDKPSAAVHRIVKDTQWQLSSFEESSLKFLCKSMDDLPHPEGATSMDRIRMFLDKSSLEEEGLIHEEPPDA</sequence>
<dbReference type="GO" id="GO:0003677">
    <property type="term" value="F:DNA binding"/>
    <property type="evidence" value="ECO:0007669"/>
    <property type="project" value="InterPro"/>
</dbReference>
<keyword evidence="2 10" id="KW-0547">Nucleotide-binding</keyword>
<comment type="catalytic activity">
    <reaction evidence="9">
        <text>ATP + H2O = ADP + phosphate + H(+)</text>
        <dbReference type="Rhea" id="RHEA:13065"/>
        <dbReference type="ChEBI" id="CHEBI:15377"/>
        <dbReference type="ChEBI" id="CHEBI:15378"/>
        <dbReference type="ChEBI" id="CHEBI:30616"/>
        <dbReference type="ChEBI" id="CHEBI:43474"/>
        <dbReference type="ChEBI" id="CHEBI:456216"/>
        <dbReference type="EC" id="5.6.2.4"/>
    </reaction>
</comment>
<dbReference type="InterPro" id="IPR000212">
    <property type="entry name" value="DNA_helicase_UvrD/REP"/>
</dbReference>